<dbReference type="GO" id="GO:0004635">
    <property type="term" value="F:phosphoribosyl-AMP cyclohydrolase activity"/>
    <property type="evidence" value="ECO:0007669"/>
    <property type="project" value="UniProtKB-EC"/>
</dbReference>
<dbReference type="Gene3D" id="1.10.287.1080">
    <property type="entry name" value="MazG-like"/>
    <property type="match status" value="1"/>
</dbReference>
<dbReference type="GO" id="GO:0004636">
    <property type="term" value="F:phosphoribosyl-ATP diphosphatase activity"/>
    <property type="evidence" value="ECO:0007669"/>
    <property type="project" value="UniProtKB-EC"/>
</dbReference>
<dbReference type="InterPro" id="IPR021130">
    <property type="entry name" value="PRib-ATP_PPHydrolase-like"/>
</dbReference>
<dbReference type="VEuPathDB" id="FungiDB:AeMF1_018410"/>
<evidence type="ECO:0000256" key="7">
    <source>
        <dbReference type="ARBA" id="ARBA00022801"/>
    </source>
</evidence>
<sequence length="402" mass="43981">MLIPKFESWDAKETLAQWSIVGSIYIHQDEPARLKSVSSGQVALLWSLRAIVGPFSTDMLDEAVTWLDKGATQIVLQTSYEQLVAGVASDLPPSRVLLSLKLTDEQLIEPALIALLPSVSAGVFLTEANPSAVASFRKSVPDNYRVAIVDAPIDLLSSFHTQHIDLVAAPTIEPGLAFTQCLRSDRPDGLFTTVVTDTSGVALGLVYSSQESIIASVAEGRGIFYSRSRGGLWRKGDSSGHIQELKQLDMDCDSDAIRCIVLQHDRSSPTPDTGSFCHLMTRTCWGPSAGLQELQQTLQERLDSAPAGSYTKRLFDDRTLLRNKLVEEAQELAEAEEPKHVAEETADVLYFAMVRAIAAGVSIRDIELELNMRSRKLKRRPGNAKTYRIEAAASILGQSAQQ</sequence>
<evidence type="ECO:0000313" key="13">
    <source>
        <dbReference type="Proteomes" id="UP000481153"/>
    </source>
</evidence>
<dbReference type="InterPro" id="IPR002496">
    <property type="entry name" value="PRib_AMP_CycHydrolase_dom"/>
</dbReference>
<dbReference type="InterPro" id="IPR008179">
    <property type="entry name" value="HisE"/>
</dbReference>
<organism evidence="12 13">
    <name type="scientific">Aphanomyces euteiches</name>
    <dbReference type="NCBI Taxonomy" id="100861"/>
    <lineage>
        <taxon>Eukaryota</taxon>
        <taxon>Sar</taxon>
        <taxon>Stramenopiles</taxon>
        <taxon>Oomycota</taxon>
        <taxon>Saprolegniomycetes</taxon>
        <taxon>Saprolegniales</taxon>
        <taxon>Verrucalvaceae</taxon>
        <taxon>Aphanomyces</taxon>
    </lineage>
</organism>
<feature type="domain" description="Phosphoribosyl-AMP cyclohydrolase" evidence="11">
    <location>
        <begin position="205"/>
        <end position="285"/>
    </location>
</feature>
<dbReference type="PANTHER" id="PTHR42945:SF1">
    <property type="entry name" value="HISTIDINE BIOSYNTHESIS BIFUNCTIONAL PROTEIN HIS7"/>
    <property type="match status" value="1"/>
</dbReference>
<dbReference type="EMBL" id="VJMJ01000166">
    <property type="protein sequence ID" value="KAF0729343.1"/>
    <property type="molecule type" value="Genomic_DNA"/>
</dbReference>
<comment type="pathway">
    <text evidence="3">Amino-acid biosynthesis; L-histidine biosynthesis; L-histidine from 5-phospho-alpha-D-ribose 1-diphosphate: step 3/9.</text>
</comment>
<evidence type="ECO:0000256" key="2">
    <source>
        <dbReference type="ARBA" id="ARBA00001460"/>
    </source>
</evidence>
<dbReference type="CDD" id="cd11546">
    <property type="entry name" value="NTP-PPase_His4"/>
    <property type="match status" value="1"/>
</dbReference>
<evidence type="ECO:0000313" key="12">
    <source>
        <dbReference type="EMBL" id="KAF0729343.1"/>
    </source>
</evidence>
<comment type="catalytic activity">
    <reaction evidence="2">
        <text>1-(5-phospho-beta-D-ribosyl)-ATP + H2O = 1-(5-phospho-beta-D-ribosyl)-5'-AMP + diphosphate + H(+)</text>
        <dbReference type="Rhea" id="RHEA:22828"/>
        <dbReference type="ChEBI" id="CHEBI:15377"/>
        <dbReference type="ChEBI" id="CHEBI:15378"/>
        <dbReference type="ChEBI" id="CHEBI:33019"/>
        <dbReference type="ChEBI" id="CHEBI:59457"/>
        <dbReference type="ChEBI" id="CHEBI:73183"/>
        <dbReference type="EC" id="3.6.1.31"/>
    </reaction>
</comment>
<dbReference type="InterPro" id="IPR038019">
    <property type="entry name" value="PRib_AMP_CycHydrolase_sf"/>
</dbReference>
<evidence type="ECO:0000256" key="10">
    <source>
        <dbReference type="ARBA" id="ARBA00023268"/>
    </source>
</evidence>
<dbReference type="Gene3D" id="3.10.20.810">
    <property type="entry name" value="Phosphoribosyl-AMP cyclohydrolase"/>
    <property type="match status" value="1"/>
</dbReference>
<proteinExistence type="predicted"/>
<evidence type="ECO:0000256" key="8">
    <source>
        <dbReference type="ARBA" id="ARBA00022840"/>
    </source>
</evidence>
<evidence type="ECO:0000256" key="9">
    <source>
        <dbReference type="ARBA" id="ARBA00023102"/>
    </source>
</evidence>
<gene>
    <name evidence="12" type="ORF">Ae201684_013088</name>
</gene>
<keyword evidence="9" id="KW-0368">Histidine biosynthesis</keyword>
<keyword evidence="6" id="KW-0547">Nucleotide-binding</keyword>
<evidence type="ECO:0000256" key="6">
    <source>
        <dbReference type="ARBA" id="ARBA00022741"/>
    </source>
</evidence>
<evidence type="ECO:0000256" key="5">
    <source>
        <dbReference type="ARBA" id="ARBA00022605"/>
    </source>
</evidence>
<reference evidence="12 13" key="1">
    <citation type="submission" date="2019-07" db="EMBL/GenBank/DDBJ databases">
        <title>Genomics analysis of Aphanomyces spp. identifies a new class of oomycete effector associated with host adaptation.</title>
        <authorList>
            <person name="Gaulin E."/>
        </authorList>
    </citation>
    <scope>NUCLEOTIDE SEQUENCE [LARGE SCALE GENOMIC DNA]</scope>
    <source>
        <strain evidence="12 13">ATCC 201684</strain>
    </source>
</reference>
<comment type="catalytic activity">
    <reaction evidence="1">
        <text>1-(5-phospho-beta-D-ribosyl)-5'-AMP + H2O = 1-(5-phospho-beta-D-ribosyl)-5-[(5-phospho-beta-D-ribosylamino)methylideneamino]imidazole-4-carboxamide</text>
        <dbReference type="Rhea" id="RHEA:20049"/>
        <dbReference type="ChEBI" id="CHEBI:15377"/>
        <dbReference type="ChEBI" id="CHEBI:58435"/>
        <dbReference type="ChEBI" id="CHEBI:59457"/>
        <dbReference type="EC" id="3.5.4.19"/>
    </reaction>
</comment>
<name>A0A6G0WPR5_9STRA</name>
<protein>
    <recommendedName>
        <fullName evidence="11">Phosphoribosyl-AMP cyclohydrolase domain-containing protein</fullName>
    </recommendedName>
</protein>
<evidence type="ECO:0000256" key="3">
    <source>
        <dbReference type="ARBA" id="ARBA00005169"/>
    </source>
</evidence>
<dbReference type="SUPFAM" id="SSF141734">
    <property type="entry name" value="HisI-like"/>
    <property type="match status" value="1"/>
</dbReference>
<keyword evidence="5" id="KW-0028">Amino-acid biosynthesis</keyword>
<accession>A0A6G0WPR5</accession>
<dbReference type="PANTHER" id="PTHR42945">
    <property type="entry name" value="HISTIDINE BIOSYNTHESIS BIFUNCTIONAL PROTEIN"/>
    <property type="match status" value="1"/>
</dbReference>
<evidence type="ECO:0000259" key="11">
    <source>
        <dbReference type="Pfam" id="PF01502"/>
    </source>
</evidence>
<dbReference type="GO" id="GO:0005524">
    <property type="term" value="F:ATP binding"/>
    <property type="evidence" value="ECO:0007669"/>
    <property type="project" value="UniProtKB-KW"/>
</dbReference>
<evidence type="ECO:0000256" key="1">
    <source>
        <dbReference type="ARBA" id="ARBA00000024"/>
    </source>
</evidence>
<comment type="caution">
    <text evidence="12">The sequence shown here is derived from an EMBL/GenBank/DDBJ whole genome shotgun (WGS) entry which is preliminary data.</text>
</comment>
<keyword evidence="13" id="KW-1185">Reference proteome</keyword>
<dbReference type="Pfam" id="PF01502">
    <property type="entry name" value="PRA-CH"/>
    <property type="match status" value="1"/>
</dbReference>
<dbReference type="Pfam" id="PF01503">
    <property type="entry name" value="PRA-PH"/>
    <property type="match status" value="1"/>
</dbReference>
<comment type="pathway">
    <text evidence="4">Amino-acid biosynthesis; L-histidine biosynthesis; L-histidine from 5-phospho-alpha-D-ribose 1-diphosphate: step 2/9.</text>
</comment>
<dbReference type="NCBIfam" id="TIGR03188">
    <property type="entry name" value="histidine_hisI"/>
    <property type="match status" value="1"/>
</dbReference>
<dbReference type="SUPFAM" id="SSF101386">
    <property type="entry name" value="all-alpha NTP pyrophosphatases"/>
    <property type="match status" value="1"/>
</dbReference>
<keyword evidence="7" id="KW-0378">Hydrolase</keyword>
<evidence type="ECO:0000256" key="4">
    <source>
        <dbReference type="ARBA" id="ARBA00005204"/>
    </source>
</evidence>
<dbReference type="GO" id="GO:0000105">
    <property type="term" value="P:L-histidine biosynthetic process"/>
    <property type="evidence" value="ECO:0007669"/>
    <property type="project" value="UniProtKB-UniPathway"/>
</dbReference>
<keyword evidence="10" id="KW-0511">Multifunctional enzyme</keyword>
<dbReference type="UniPathway" id="UPA00031">
    <property type="reaction ID" value="UER00007"/>
</dbReference>
<dbReference type="Proteomes" id="UP000481153">
    <property type="component" value="Unassembled WGS sequence"/>
</dbReference>
<dbReference type="AlphaFoldDB" id="A0A6G0WPR5"/>
<keyword evidence="8" id="KW-0067">ATP-binding</keyword>